<protein>
    <recommendedName>
        <fullName evidence="1">FAD/NAD(P)-binding domain-containing protein</fullName>
    </recommendedName>
</protein>
<comment type="caution">
    <text evidence="2">The sequence shown here is derived from an EMBL/GenBank/DDBJ whole genome shotgun (WGS) entry which is preliminary data.</text>
</comment>
<sequence>LEGFSEAAYNLYDLSGAGRIRKAIENFDKGRVVVLVSSIPFKCPAAPYEAALLLAAYFTKKRRDIEIEVVTPEPLPMGVAGPEVSNMVVSLLQSRGIRFTPQHQAVKIDPAKKEITFQKGKTLSYDLLVGIPPHGVPLVLEGSPILGESGWVKVNPGTLETHFENVYALGDVTSILLPVGKPLPKAGVFAHYQADVVAHHIEAKIKGVSSKKEFDGSGACFIELGDGRAGYATGNFYAEPKPVVNLKKPSRLRHWQKVLFEKWWLWRWF</sequence>
<reference evidence="2" key="1">
    <citation type="journal article" date="2015" name="Nature">
        <title>Complex archaea that bridge the gap between prokaryotes and eukaryotes.</title>
        <authorList>
            <person name="Spang A."/>
            <person name="Saw J.H."/>
            <person name="Jorgensen S.L."/>
            <person name="Zaremba-Niedzwiedzka K."/>
            <person name="Martijn J."/>
            <person name="Lind A.E."/>
            <person name="van Eijk R."/>
            <person name="Schleper C."/>
            <person name="Guy L."/>
            <person name="Ettema T.J."/>
        </authorList>
    </citation>
    <scope>NUCLEOTIDE SEQUENCE</scope>
</reference>
<gene>
    <name evidence="2" type="ORF">LCGC14_3035330</name>
</gene>
<name>A0A0F8WRN8_9ZZZZ</name>
<dbReference type="GO" id="GO:0016491">
    <property type="term" value="F:oxidoreductase activity"/>
    <property type="evidence" value="ECO:0007669"/>
    <property type="project" value="InterPro"/>
</dbReference>
<feature type="non-terminal residue" evidence="2">
    <location>
        <position position="1"/>
    </location>
</feature>
<evidence type="ECO:0000313" key="2">
    <source>
        <dbReference type="EMBL" id="KKK59343.1"/>
    </source>
</evidence>
<proteinExistence type="predicted"/>
<dbReference type="Gene3D" id="3.50.50.100">
    <property type="match status" value="1"/>
</dbReference>
<organism evidence="2">
    <name type="scientific">marine sediment metagenome</name>
    <dbReference type="NCBI Taxonomy" id="412755"/>
    <lineage>
        <taxon>unclassified sequences</taxon>
        <taxon>metagenomes</taxon>
        <taxon>ecological metagenomes</taxon>
    </lineage>
</organism>
<feature type="domain" description="FAD/NAD(P)-binding" evidence="1">
    <location>
        <begin position="54"/>
        <end position="181"/>
    </location>
</feature>
<dbReference type="PANTHER" id="PTHR43755">
    <property type="match status" value="1"/>
</dbReference>
<evidence type="ECO:0000259" key="1">
    <source>
        <dbReference type="Pfam" id="PF07992"/>
    </source>
</evidence>
<dbReference type="InterPro" id="IPR036188">
    <property type="entry name" value="FAD/NAD-bd_sf"/>
</dbReference>
<dbReference type="Pfam" id="PF07992">
    <property type="entry name" value="Pyr_redox_2"/>
    <property type="match status" value="1"/>
</dbReference>
<dbReference type="InterPro" id="IPR052541">
    <property type="entry name" value="SQRD"/>
</dbReference>
<dbReference type="InterPro" id="IPR023753">
    <property type="entry name" value="FAD/NAD-binding_dom"/>
</dbReference>
<accession>A0A0F8WRN8</accession>
<dbReference type="EMBL" id="LAZR01063525">
    <property type="protein sequence ID" value="KKK59343.1"/>
    <property type="molecule type" value="Genomic_DNA"/>
</dbReference>
<dbReference type="AlphaFoldDB" id="A0A0F8WRN8"/>
<dbReference type="SUPFAM" id="SSF51905">
    <property type="entry name" value="FAD/NAD(P)-binding domain"/>
    <property type="match status" value="1"/>
</dbReference>
<dbReference type="PANTHER" id="PTHR43755:SF1">
    <property type="entry name" value="FAD-DEPENDENT PYRIDINE NUCLEOTIDE-DISULPHIDE OXIDOREDUCTASE"/>
    <property type="match status" value="1"/>
</dbReference>